<keyword evidence="3" id="KW-1185">Reference proteome</keyword>
<name>A0A8H3VSU2_VENIN</name>
<gene>
    <name evidence="2" type="ORF">EG327_002778</name>
</gene>
<keyword evidence="1" id="KW-0732">Signal</keyword>
<protein>
    <submittedName>
        <fullName evidence="2">Uncharacterized protein</fullName>
    </submittedName>
</protein>
<dbReference type="EMBL" id="WNWR01000019">
    <property type="protein sequence ID" value="KAE9993871.1"/>
    <property type="molecule type" value="Genomic_DNA"/>
</dbReference>
<reference evidence="2 3" key="1">
    <citation type="submission" date="2019-07" db="EMBL/GenBank/DDBJ databases">
        <title>Venturia inaequalis Genome Resource.</title>
        <authorList>
            <person name="Lichtner F.J."/>
        </authorList>
    </citation>
    <scope>NUCLEOTIDE SEQUENCE [LARGE SCALE GENOMIC DNA]</scope>
    <source>
        <strain evidence="2 3">DMI_063113</strain>
    </source>
</reference>
<dbReference type="AlphaFoldDB" id="A0A8H3VSU2"/>
<comment type="caution">
    <text evidence="2">The sequence shown here is derived from an EMBL/GenBank/DDBJ whole genome shotgun (WGS) entry which is preliminary data.</text>
</comment>
<evidence type="ECO:0000313" key="3">
    <source>
        <dbReference type="Proteomes" id="UP000490939"/>
    </source>
</evidence>
<dbReference type="Proteomes" id="UP000490939">
    <property type="component" value="Unassembled WGS sequence"/>
</dbReference>
<feature type="chain" id="PRO_5034551813" evidence="1">
    <location>
        <begin position="19"/>
        <end position="149"/>
    </location>
</feature>
<accession>A0A8H3VSU2</accession>
<feature type="signal peptide" evidence="1">
    <location>
        <begin position="1"/>
        <end position="18"/>
    </location>
</feature>
<organism evidence="2 3">
    <name type="scientific">Venturia inaequalis</name>
    <name type="common">Apple scab fungus</name>
    <dbReference type="NCBI Taxonomy" id="5025"/>
    <lineage>
        <taxon>Eukaryota</taxon>
        <taxon>Fungi</taxon>
        <taxon>Dikarya</taxon>
        <taxon>Ascomycota</taxon>
        <taxon>Pezizomycotina</taxon>
        <taxon>Dothideomycetes</taxon>
        <taxon>Pleosporomycetidae</taxon>
        <taxon>Venturiales</taxon>
        <taxon>Venturiaceae</taxon>
        <taxon>Venturia</taxon>
    </lineage>
</organism>
<sequence>MKLEFTLLAVSLATSVSANSYTLCCCTKPTNIQDLKDPQYWSGTPPVRYNKDVVEQCNHAATKSIVDAMYGHFAFSYHFWVGQNGTPRLRGPDYIYATGINGDDSHIGQDEMRGWCGKVKAGRYCWTPDDRFNVNYKGDRFKPEHGGIP</sequence>
<evidence type="ECO:0000313" key="2">
    <source>
        <dbReference type="EMBL" id="KAE9993871.1"/>
    </source>
</evidence>
<proteinExistence type="predicted"/>
<evidence type="ECO:0000256" key="1">
    <source>
        <dbReference type="SAM" id="SignalP"/>
    </source>
</evidence>